<sequence length="275" mass="30108">MQAILASLLWRRSSTRQLKGPAIEYTLDLGNHNLNGPIPENLADLAQLQCLVLSHNNLSGSIPSKSSLSFSQFGDSLKLQGLYLGKNQLSGTIPERLGRLSSLVKLNFTIEEAVTEQAVTESAAIEPPSVGRRTTGSGSSYLISSGHWASSSFPSFSSFSSQGSKLNLKEKEMREAAGLHFRSGNQRVKKPVVLSDPETGKKELGIELGELSCPVDAVNPIAKISPKKKEKNAKVKTSEISLVYFYLKIDRKFPFFFLEDRTNATEREGMESDLS</sequence>
<dbReference type="InterPro" id="IPR001611">
    <property type="entry name" value="Leu-rich_rpt"/>
</dbReference>
<gene>
    <name evidence="2" type="ORF">QVD17_12103</name>
</gene>
<comment type="caution">
    <text evidence="2">The sequence shown here is derived from an EMBL/GenBank/DDBJ whole genome shotgun (WGS) entry which is preliminary data.</text>
</comment>
<dbReference type="PANTHER" id="PTHR48060:SF21">
    <property type="entry name" value="L DOMAIN-LIKE PROTEIN"/>
    <property type="match status" value="1"/>
</dbReference>
<accession>A0AAD8P2R3</accession>
<dbReference type="EMBL" id="JAUHHV010000003">
    <property type="protein sequence ID" value="KAK1429841.1"/>
    <property type="molecule type" value="Genomic_DNA"/>
</dbReference>
<evidence type="ECO:0000313" key="2">
    <source>
        <dbReference type="EMBL" id="KAK1429841.1"/>
    </source>
</evidence>
<proteinExistence type="predicted"/>
<protein>
    <submittedName>
        <fullName evidence="2">Uncharacterized protein</fullName>
    </submittedName>
</protein>
<dbReference type="Gene3D" id="3.80.10.10">
    <property type="entry name" value="Ribonuclease Inhibitor"/>
    <property type="match status" value="1"/>
</dbReference>
<evidence type="ECO:0000313" key="3">
    <source>
        <dbReference type="Proteomes" id="UP001229421"/>
    </source>
</evidence>
<name>A0AAD8P2R3_TARER</name>
<keyword evidence="3" id="KW-1185">Reference proteome</keyword>
<dbReference type="InterPro" id="IPR053211">
    <property type="entry name" value="DNA_repair-toleration"/>
</dbReference>
<reference evidence="2" key="1">
    <citation type="journal article" date="2023" name="bioRxiv">
        <title>Improved chromosome-level genome assembly for marigold (Tagetes erecta).</title>
        <authorList>
            <person name="Jiang F."/>
            <person name="Yuan L."/>
            <person name="Wang S."/>
            <person name="Wang H."/>
            <person name="Xu D."/>
            <person name="Wang A."/>
            <person name="Fan W."/>
        </authorList>
    </citation>
    <scope>NUCLEOTIDE SEQUENCE</scope>
    <source>
        <strain evidence="2">WSJ</strain>
        <tissue evidence="2">Leaf</tissue>
    </source>
</reference>
<organism evidence="2 3">
    <name type="scientific">Tagetes erecta</name>
    <name type="common">African marigold</name>
    <dbReference type="NCBI Taxonomy" id="13708"/>
    <lineage>
        <taxon>Eukaryota</taxon>
        <taxon>Viridiplantae</taxon>
        <taxon>Streptophyta</taxon>
        <taxon>Embryophyta</taxon>
        <taxon>Tracheophyta</taxon>
        <taxon>Spermatophyta</taxon>
        <taxon>Magnoliopsida</taxon>
        <taxon>eudicotyledons</taxon>
        <taxon>Gunneridae</taxon>
        <taxon>Pentapetalae</taxon>
        <taxon>asterids</taxon>
        <taxon>campanulids</taxon>
        <taxon>Asterales</taxon>
        <taxon>Asteraceae</taxon>
        <taxon>Asteroideae</taxon>
        <taxon>Heliantheae alliance</taxon>
        <taxon>Tageteae</taxon>
        <taxon>Tagetes</taxon>
    </lineage>
</organism>
<dbReference type="PANTHER" id="PTHR48060">
    <property type="entry name" value="DNA DAMAGE-REPAIR/TOLERATION PROTEIN DRT100"/>
    <property type="match status" value="1"/>
</dbReference>
<dbReference type="Proteomes" id="UP001229421">
    <property type="component" value="Unassembled WGS sequence"/>
</dbReference>
<evidence type="ECO:0000256" key="1">
    <source>
        <dbReference type="ARBA" id="ARBA00022729"/>
    </source>
</evidence>
<dbReference type="PROSITE" id="PS51450">
    <property type="entry name" value="LRR"/>
    <property type="match status" value="1"/>
</dbReference>
<dbReference type="InterPro" id="IPR032675">
    <property type="entry name" value="LRR_dom_sf"/>
</dbReference>
<dbReference type="SUPFAM" id="SSF52058">
    <property type="entry name" value="L domain-like"/>
    <property type="match status" value="1"/>
</dbReference>
<keyword evidence="1" id="KW-0732">Signal</keyword>
<dbReference type="Pfam" id="PF00560">
    <property type="entry name" value="LRR_1"/>
    <property type="match status" value="2"/>
</dbReference>
<dbReference type="AlphaFoldDB" id="A0AAD8P2R3"/>